<reference evidence="3 4" key="1">
    <citation type="journal article" date="2021" name="Microbiol. Resour. Announc.">
        <title>Draft Genome Sequence of Coralloluteibacterium stylophorae LMG 29479T.</title>
        <authorList>
            <person name="Karlyshev A.V."/>
            <person name="Kudryashova E.B."/>
            <person name="Ariskina E.V."/>
            <person name="Conroy A.P."/>
            <person name="Abidueva E.Y."/>
        </authorList>
    </citation>
    <scope>NUCLEOTIDE SEQUENCE [LARGE SCALE GENOMIC DNA]</scope>
    <source>
        <strain evidence="3 4">LMG 29479</strain>
    </source>
</reference>
<evidence type="ECO:0000256" key="2">
    <source>
        <dbReference type="RuleBase" id="RU363072"/>
    </source>
</evidence>
<dbReference type="PROSITE" id="PS51257">
    <property type="entry name" value="PROKAR_LIPOPROTEIN"/>
    <property type="match status" value="1"/>
</dbReference>
<comment type="caution">
    <text evidence="3">The sequence shown here is derived from an EMBL/GenBank/DDBJ whole genome shotgun (WGS) entry which is preliminary data.</text>
</comment>
<evidence type="ECO:0000256" key="1">
    <source>
        <dbReference type="ARBA" id="ARBA00008769"/>
    </source>
</evidence>
<dbReference type="Proteomes" id="UP000675747">
    <property type="component" value="Unassembled WGS sequence"/>
</dbReference>
<dbReference type="RefSeq" id="WP_213173658.1">
    <property type="nucleotide sequence ID" value="NZ_JAGQFT020000006.1"/>
</dbReference>
<protein>
    <submittedName>
        <fullName evidence="3">Carbohydrate porin</fullName>
    </submittedName>
</protein>
<dbReference type="InterPro" id="IPR007049">
    <property type="entry name" value="Carb-sel_porin_OprB"/>
</dbReference>
<dbReference type="GO" id="GO:0015288">
    <property type="term" value="F:porin activity"/>
    <property type="evidence" value="ECO:0007669"/>
    <property type="project" value="InterPro"/>
</dbReference>
<evidence type="ECO:0000313" key="3">
    <source>
        <dbReference type="EMBL" id="MBS7457508.1"/>
    </source>
</evidence>
<dbReference type="PANTHER" id="PTHR37944">
    <property type="entry name" value="PORIN B"/>
    <property type="match status" value="1"/>
</dbReference>
<proteinExistence type="inferred from homology"/>
<dbReference type="Pfam" id="PF04966">
    <property type="entry name" value="OprB"/>
    <property type="match status" value="1"/>
</dbReference>
<evidence type="ECO:0000313" key="4">
    <source>
        <dbReference type="Proteomes" id="UP000675747"/>
    </source>
</evidence>
<accession>A0AAP2CAW7</accession>
<dbReference type="InterPro" id="IPR052932">
    <property type="entry name" value="OprB_Porin"/>
</dbReference>
<sequence length="427" mass="46747">MYRSIPPRGVLAVGLLVACASAQAQDEPGLAGDWGGLKPRLARLGITPELGYVGEFAQNTAGGERETSRYADQTALGAHVDLETLFGLPTAELQVTLSYRDGENLSDEAGLGTLQQVQEIHGRGQDWRLSEFWFQQAYMDGRLKWKIGRLAIGEDFAAYDCDFQNLTFCTAQPGNIVGDYWFNFPVSVWATRVEVALREAWTLALGLYDSNPGYLEAENRVALGSPEGPAGWLIPLELRFSPSFGTQALEGTWRIGGWYDTSHDEDVLLGPDGAPRLDADGPALEREGRYGVWIGIEQRLLAFGDGRGLRAFVRGARADDRTATTDRQLYAGVVVAGPLAFRPDDEIALAVGRTWVNGRVARRQRLARAAGRDVEVQDAETVVELQYGLHVTDGLTLRPNLQWVREPGGVEDAATVRVIGLKTQLAF</sequence>
<dbReference type="GO" id="GO:0008643">
    <property type="term" value="P:carbohydrate transport"/>
    <property type="evidence" value="ECO:0007669"/>
    <property type="project" value="InterPro"/>
</dbReference>
<feature type="chain" id="PRO_5042665783" evidence="2">
    <location>
        <begin position="25"/>
        <end position="427"/>
    </location>
</feature>
<dbReference type="EMBL" id="JAGQFT020000006">
    <property type="protein sequence ID" value="MBS7457508.1"/>
    <property type="molecule type" value="Genomic_DNA"/>
</dbReference>
<dbReference type="Gene3D" id="2.40.160.180">
    <property type="entry name" value="Carbohydrate-selective porin OprB"/>
    <property type="match status" value="1"/>
</dbReference>
<keyword evidence="2" id="KW-0732">Signal</keyword>
<organism evidence="3 4">
    <name type="scientific">Coralloluteibacterium stylophorae</name>
    <dbReference type="NCBI Taxonomy" id="1776034"/>
    <lineage>
        <taxon>Bacteria</taxon>
        <taxon>Pseudomonadati</taxon>
        <taxon>Pseudomonadota</taxon>
        <taxon>Gammaproteobacteria</taxon>
        <taxon>Lysobacterales</taxon>
        <taxon>Lysobacteraceae</taxon>
        <taxon>Coralloluteibacterium</taxon>
    </lineage>
</organism>
<dbReference type="PANTHER" id="PTHR37944:SF1">
    <property type="entry name" value="PORIN B"/>
    <property type="match status" value="1"/>
</dbReference>
<name>A0AAP2CAW7_9GAMM</name>
<comment type="similarity">
    <text evidence="1 2">Belongs to the OprB family.</text>
</comment>
<dbReference type="InterPro" id="IPR038673">
    <property type="entry name" value="OprB_sf"/>
</dbReference>
<gene>
    <name evidence="3" type="ORF">KB893_010215</name>
</gene>
<feature type="signal peptide" evidence="2">
    <location>
        <begin position="1"/>
        <end position="24"/>
    </location>
</feature>
<dbReference type="GO" id="GO:0016020">
    <property type="term" value="C:membrane"/>
    <property type="evidence" value="ECO:0007669"/>
    <property type="project" value="InterPro"/>
</dbReference>
<dbReference type="AlphaFoldDB" id="A0AAP2CAW7"/>
<keyword evidence="4" id="KW-1185">Reference proteome</keyword>